<keyword evidence="3" id="KW-1185">Reference proteome</keyword>
<name>A0A8C6TPX0_9GOBI</name>
<dbReference type="Proteomes" id="UP000694523">
    <property type="component" value="Unplaced"/>
</dbReference>
<organism evidence="2 3">
    <name type="scientific">Neogobius melanostomus</name>
    <name type="common">round goby</name>
    <dbReference type="NCBI Taxonomy" id="47308"/>
    <lineage>
        <taxon>Eukaryota</taxon>
        <taxon>Metazoa</taxon>
        <taxon>Chordata</taxon>
        <taxon>Craniata</taxon>
        <taxon>Vertebrata</taxon>
        <taxon>Euteleostomi</taxon>
        <taxon>Actinopterygii</taxon>
        <taxon>Neopterygii</taxon>
        <taxon>Teleostei</taxon>
        <taxon>Neoteleostei</taxon>
        <taxon>Acanthomorphata</taxon>
        <taxon>Gobiaria</taxon>
        <taxon>Gobiiformes</taxon>
        <taxon>Gobioidei</taxon>
        <taxon>Gobiidae</taxon>
        <taxon>Benthophilinae</taxon>
        <taxon>Neogobiini</taxon>
        <taxon>Neogobius</taxon>
    </lineage>
</organism>
<protein>
    <recommendedName>
        <fullName evidence="1">DUF4806 domain-containing protein</fullName>
    </recommendedName>
</protein>
<accession>A0A8C6TPX0</accession>
<dbReference type="PANTHER" id="PTHR34153">
    <property type="entry name" value="SI:CH211-262H13.3-RELATED-RELATED"/>
    <property type="match status" value="1"/>
</dbReference>
<dbReference type="AlphaFoldDB" id="A0A8C6TPX0"/>
<sequence>MQSGTICDTALTDASLAQTSAHASSPSWISLLSQPAQSTDTVALMHEMLAKQDVLLQQQGQIFTLLSASQLQAPECSLDYKDLPIRDHQGLTGMEVRLQDQDYRTKLINHLSLIGGTDVRDTVFRIMKRVVSHSLATKTNWRGINGKSPFASLQLKDVIIAAVWKNPITPTASACEVEKYMKRWLQMAMDREGGRRRRAKPQD</sequence>
<dbReference type="Ensembl" id="ENSNMLT00000027794.1">
    <property type="protein sequence ID" value="ENSNMLP00000024851.1"/>
    <property type="gene ID" value="ENSNMLG00000015901.1"/>
</dbReference>
<dbReference type="PANTHER" id="PTHR34153:SF2">
    <property type="entry name" value="SI:CH211-262H13.3-RELATED"/>
    <property type="match status" value="1"/>
</dbReference>
<evidence type="ECO:0000259" key="1">
    <source>
        <dbReference type="Pfam" id="PF16064"/>
    </source>
</evidence>
<reference evidence="2" key="2">
    <citation type="submission" date="2025-09" db="UniProtKB">
        <authorList>
            <consortium name="Ensembl"/>
        </authorList>
    </citation>
    <scope>IDENTIFICATION</scope>
</reference>
<reference evidence="2" key="1">
    <citation type="submission" date="2025-08" db="UniProtKB">
        <authorList>
            <consortium name="Ensembl"/>
        </authorList>
    </citation>
    <scope>IDENTIFICATION</scope>
</reference>
<dbReference type="Pfam" id="PF16064">
    <property type="entry name" value="DUF4806"/>
    <property type="match status" value="1"/>
</dbReference>
<evidence type="ECO:0000313" key="3">
    <source>
        <dbReference type="Proteomes" id="UP000694523"/>
    </source>
</evidence>
<proteinExistence type="predicted"/>
<dbReference type="InterPro" id="IPR032071">
    <property type="entry name" value="DUF4806"/>
</dbReference>
<feature type="domain" description="DUF4806" evidence="1">
    <location>
        <begin position="82"/>
        <end position="159"/>
    </location>
</feature>
<evidence type="ECO:0000313" key="2">
    <source>
        <dbReference type="Ensembl" id="ENSNMLP00000024851.1"/>
    </source>
</evidence>